<gene>
    <name evidence="3" type="ORF">AQZ52_06565</name>
</gene>
<feature type="signal peptide" evidence="1">
    <location>
        <begin position="1"/>
        <end position="20"/>
    </location>
</feature>
<organism evidence="3 4">
    <name type="scientific">Novosphingobium fuchskuhlense</name>
    <dbReference type="NCBI Taxonomy" id="1117702"/>
    <lineage>
        <taxon>Bacteria</taxon>
        <taxon>Pseudomonadati</taxon>
        <taxon>Pseudomonadota</taxon>
        <taxon>Alphaproteobacteria</taxon>
        <taxon>Sphingomonadales</taxon>
        <taxon>Sphingomonadaceae</taxon>
        <taxon>Novosphingobium</taxon>
    </lineage>
</organism>
<feature type="domain" description="DUF4440" evidence="2">
    <location>
        <begin position="26"/>
        <end position="132"/>
    </location>
</feature>
<dbReference type="RefSeq" id="WP_067907516.1">
    <property type="nucleotide sequence ID" value="NZ_KQ954244.1"/>
</dbReference>
<dbReference type="OrthoDB" id="7630482at2"/>
<comment type="caution">
    <text evidence="3">The sequence shown here is derived from an EMBL/GenBank/DDBJ whole genome shotgun (WGS) entry which is preliminary data.</text>
</comment>
<dbReference type="Pfam" id="PF14534">
    <property type="entry name" value="DUF4440"/>
    <property type="match status" value="1"/>
</dbReference>
<dbReference type="InterPro" id="IPR032710">
    <property type="entry name" value="NTF2-like_dom_sf"/>
</dbReference>
<protein>
    <recommendedName>
        <fullName evidence="2">DUF4440 domain-containing protein</fullName>
    </recommendedName>
</protein>
<accession>A0A117UXX1</accession>
<evidence type="ECO:0000259" key="2">
    <source>
        <dbReference type="Pfam" id="PF14534"/>
    </source>
</evidence>
<reference evidence="3 4" key="1">
    <citation type="submission" date="2015-10" db="EMBL/GenBank/DDBJ databases">
        <title>Draft genome sequence of Novosphingobium fuchskuhlense DSM 25065 isolated from a surface water sample of the southwest basin of Lake Grosse Fuchskuhle.</title>
        <authorList>
            <person name="Ruckert C."/>
            <person name="Winkler A."/>
            <person name="Glaeser J."/>
            <person name="Grossart H.-P."/>
            <person name="Kalinowski J."/>
            <person name="Glaeser S."/>
        </authorList>
    </citation>
    <scope>NUCLEOTIDE SEQUENCE [LARGE SCALE GENOMIC DNA]</scope>
    <source>
        <strain evidence="3 4">FNE08-7</strain>
    </source>
</reference>
<keyword evidence="1" id="KW-0732">Signal</keyword>
<dbReference type="Gene3D" id="3.10.450.50">
    <property type="match status" value="1"/>
</dbReference>
<dbReference type="InterPro" id="IPR027843">
    <property type="entry name" value="DUF4440"/>
</dbReference>
<name>A0A117UXX1_9SPHN</name>
<sequence>MRTPLLAAAALVFTATPALANDNAMIQAADDALAAAFNKGDGAAVGAMYAPDATMLPGDNKLYKGADITAFWTGATGALTNLKLTVLETERLSPTYIREISRVEYDTKGANPVHANVTAVVVYKLVNGKWMLWTDIFH</sequence>
<proteinExistence type="predicted"/>
<dbReference type="STRING" id="1117702.AQZ52_06565"/>
<evidence type="ECO:0000313" key="4">
    <source>
        <dbReference type="Proteomes" id="UP000058012"/>
    </source>
</evidence>
<dbReference type="Proteomes" id="UP000058012">
    <property type="component" value="Unassembled WGS sequence"/>
</dbReference>
<dbReference type="AlphaFoldDB" id="A0A117UXX1"/>
<keyword evidence="4" id="KW-1185">Reference proteome</keyword>
<evidence type="ECO:0000313" key="3">
    <source>
        <dbReference type="EMBL" id="KUR72867.1"/>
    </source>
</evidence>
<dbReference type="EMBL" id="LLZS01000003">
    <property type="protein sequence ID" value="KUR72867.1"/>
    <property type="molecule type" value="Genomic_DNA"/>
</dbReference>
<evidence type="ECO:0000256" key="1">
    <source>
        <dbReference type="SAM" id="SignalP"/>
    </source>
</evidence>
<feature type="chain" id="PRO_5007157082" description="DUF4440 domain-containing protein" evidence="1">
    <location>
        <begin position="21"/>
        <end position="138"/>
    </location>
</feature>
<dbReference type="SUPFAM" id="SSF54427">
    <property type="entry name" value="NTF2-like"/>
    <property type="match status" value="1"/>
</dbReference>